<evidence type="ECO:0000256" key="10">
    <source>
        <dbReference type="SAM" id="MobiDB-lite"/>
    </source>
</evidence>
<name>A0A941GMK0_9CHRO</name>
<evidence type="ECO:0000256" key="5">
    <source>
        <dbReference type="ARBA" id="ARBA00022840"/>
    </source>
</evidence>
<feature type="compositionally biased region" description="Polar residues" evidence="10">
    <location>
        <begin position="364"/>
        <end position="385"/>
    </location>
</feature>
<dbReference type="InterPro" id="IPR000719">
    <property type="entry name" value="Prot_kinase_dom"/>
</dbReference>
<evidence type="ECO:0000256" key="9">
    <source>
        <dbReference type="PROSITE-ProRule" id="PRU10141"/>
    </source>
</evidence>
<dbReference type="InterPro" id="IPR017441">
    <property type="entry name" value="Protein_kinase_ATP_BS"/>
</dbReference>
<accession>A0A941GMK0</accession>
<protein>
    <recommendedName>
        <fullName evidence="8">Serine/threonine-protein kinase B</fullName>
        <ecNumber evidence="8">2.7.11.1</ecNumber>
    </recommendedName>
</protein>
<evidence type="ECO:0000256" key="6">
    <source>
        <dbReference type="ARBA" id="ARBA00047899"/>
    </source>
</evidence>
<keyword evidence="3 8" id="KW-0547">Nucleotide-binding</keyword>
<keyword evidence="2 8" id="KW-0808">Transferase</keyword>
<dbReference type="CDD" id="cd14014">
    <property type="entry name" value="STKc_PknB_like"/>
    <property type="match status" value="1"/>
</dbReference>
<dbReference type="Gene3D" id="1.10.510.10">
    <property type="entry name" value="Transferase(Phosphotransferase) domain 1"/>
    <property type="match status" value="1"/>
</dbReference>
<keyword evidence="1 8" id="KW-0723">Serine/threonine-protein kinase</keyword>
<dbReference type="PROSITE" id="PS00107">
    <property type="entry name" value="PROTEIN_KINASE_ATP"/>
    <property type="match status" value="1"/>
</dbReference>
<comment type="catalytic activity">
    <reaction evidence="6 8">
        <text>L-threonyl-[protein] + ATP = O-phospho-L-threonyl-[protein] + ADP + H(+)</text>
        <dbReference type="Rhea" id="RHEA:46608"/>
        <dbReference type="Rhea" id="RHEA-COMP:11060"/>
        <dbReference type="Rhea" id="RHEA-COMP:11605"/>
        <dbReference type="ChEBI" id="CHEBI:15378"/>
        <dbReference type="ChEBI" id="CHEBI:30013"/>
        <dbReference type="ChEBI" id="CHEBI:30616"/>
        <dbReference type="ChEBI" id="CHEBI:61977"/>
        <dbReference type="ChEBI" id="CHEBI:456216"/>
        <dbReference type="EC" id="2.7.11.1"/>
    </reaction>
</comment>
<evidence type="ECO:0000259" key="11">
    <source>
        <dbReference type="PROSITE" id="PS50011"/>
    </source>
</evidence>
<proteinExistence type="inferred from homology"/>
<dbReference type="PROSITE" id="PS50011">
    <property type="entry name" value="PROTEIN_KINASE_DOM"/>
    <property type="match status" value="1"/>
</dbReference>
<feature type="domain" description="Protein kinase" evidence="11">
    <location>
        <begin position="38"/>
        <end position="305"/>
    </location>
</feature>
<dbReference type="PANTHER" id="PTHR24363">
    <property type="entry name" value="SERINE/THREONINE PROTEIN KINASE"/>
    <property type="match status" value="1"/>
</dbReference>
<evidence type="ECO:0000256" key="1">
    <source>
        <dbReference type="ARBA" id="ARBA00022527"/>
    </source>
</evidence>
<keyword evidence="5 8" id="KW-0067">ATP-binding</keyword>
<evidence type="ECO:0000256" key="8">
    <source>
        <dbReference type="PIRNR" id="PIRNR000647"/>
    </source>
</evidence>
<comment type="catalytic activity">
    <reaction evidence="7 8">
        <text>L-seryl-[protein] + ATP = O-phospho-L-seryl-[protein] + ADP + H(+)</text>
        <dbReference type="Rhea" id="RHEA:17989"/>
        <dbReference type="Rhea" id="RHEA-COMP:9863"/>
        <dbReference type="Rhea" id="RHEA-COMP:11604"/>
        <dbReference type="ChEBI" id="CHEBI:15378"/>
        <dbReference type="ChEBI" id="CHEBI:29999"/>
        <dbReference type="ChEBI" id="CHEBI:30616"/>
        <dbReference type="ChEBI" id="CHEBI:83421"/>
        <dbReference type="ChEBI" id="CHEBI:456216"/>
        <dbReference type="EC" id="2.7.11.1"/>
    </reaction>
</comment>
<gene>
    <name evidence="12" type="ORF">DSM107014_00840</name>
</gene>
<dbReference type="InterPro" id="IPR011009">
    <property type="entry name" value="Kinase-like_dom_sf"/>
</dbReference>
<comment type="caution">
    <text evidence="12">The sequence shown here is derived from an EMBL/GenBank/DDBJ whole genome shotgun (WGS) entry which is preliminary data.</text>
</comment>
<dbReference type="PANTHER" id="PTHR24363:SF0">
    <property type="entry name" value="SERINE_THREONINE KINASE LIKE DOMAIN CONTAINING 1"/>
    <property type="match status" value="1"/>
</dbReference>
<dbReference type="SUPFAM" id="SSF56112">
    <property type="entry name" value="Protein kinase-like (PK-like)"/>
    <property type="match status" value="1"/>
</dbReference>
<evidence type="ECO:0000256" key="2">
    <source>
        <dbReference type="ARBA" id="ARBA00022679"/>
    </source>
</evidence>
<dbReference type="SUPFAM" id="SSF141571">
    <property type="entry name" value="Pentapeptide repeat-like"/>
    <property type="match status" value="1"/>
</dbReference>
<dbReference type="AlphaFoldDB" id="A0A941GMK0"/>
<dbReference type="Pfam" id="PF00069">
    <property type="entry name" value="Pkinase"/>
    <property type="match status" value="1"/>
</dbReference>
<dbReference type="InterPro" id="IPR016252">
    <property type="entry name" value="Ser/Thr_kinase_SpkB"/>
</dbReference>
<dbReference type="GO" id="GO:0004674">
    <property type="term" value="F:protein serine/threonine kinase activity"/>
    <property type="evidence" value="ECO:0007669"/>
    <property type="project" value="UniProtKB-UniRule"/>
</dbReference>
<evidence type="ECO:0000313" key="12">
    <source>
        <dbReference type="EMBL" id="MBR8826447.1"/>
    </source>
</evidence>
<dbReference type="Pfam" id="PF00805">
    <property type="entry name" value="Pentapeptide"/>
    <property type="match status" value="2"/>
</dbReference>
<dbReference type="GO" id="GO:0005524">
    <property type="term" value="F:ATP binding"/>
    <property type="evidence" value="ECO:0007669"/>
    <property type="project" value="UniProtKB-UniRule"/>
</dbReference>
<dbReference type="InterPro" id="IPR001646">
    <property type="entry name" value="5peptide_repeat"/>
</dbReference>
<dbReference type="EC" id="2.7.11.1" evidence="8"/>
<evidence type="ECO:0000256" key="4">
    <source>
        <dbReference type="ARBA" id="ARBA00022777"/>
    </source>
</evidence>
<comment type="similarity">
    <text evidence="8">Belongs to the protein kinase superfamily. Ser/Thr protein kinase family.</text>
</comment>
<dbReference type="Gene3D" id="2.160.20.80">
    <property type="entry name" value="E3 ubiquitin-protein ligase SopA"/>
    <property type="match status" value="1"/>
</dbReference>
<dbReference type="EMBL" id="JADQBC010000003">
    <property type="protein sequence ID" value="MBR8826447.1"/>
    <property type="molecule type" value="Genomic_DNA"/>
</dbReference>
<dbReference type="PIRSF" id="PIRSF000647">
    <property type="entry name" value="Ser/Thr_PK_SpkB"/>
    <property type="match status" value="1"/>
</dbReference>
<feature type="region of interest" description="Disordered" evidence="10">
    <location>
        <begin position="361"/>
        <end position="387"/>
    </location>
</feature>
<reference evidence="12" key="1">
    <citation type="submission" date="2021-02" db="EMBL/GenBank/DDBJ databases">
        <title>Metagenome analyses of Stigonema ocellatum DSM 106950, Chlorogloea purpurea SAG 13.99 and Gomphosphaeria aponina DSM 107014.</title>
        <authorList>
            <person name="Marter P."/>
            <person name="Huang S."/>
        </authorList>
    </citation>
    <scope>NUCLEOTIDE SEQUENCE</scope>
    <source>
        <strain evidence="12">JP213</strain>
    </source>
</reference>
<keyword evidence="4 8" id="KW-0418">Kinase</keyword>
<evidence type="ECO:0000313" key="13">
    <source>
        <dbReference type="Proteomes" id="UP000767446"/>
    </source>
</evidence>
<evidence type="ECO:0000256" key="3">
    <source>
        <dbReference type="ARBA" id="ARBA00022741"/>
    </source>
</evidence>
<sequence length="547" mass="61099">MVKIYSYCLNPSCPQPKNDPRAKLCSACGSNLVLHKRFRVVKTLGKGGFGATFIALDITLPGTPVCVVKQLRPMTDDPGIFQMARDLFEREAQTLGKVGNHPQVPRLLDYFEEDKQFYLVQEYIGGSDLQKEVKKNGPLSEEGVRQFLNEVLQILQYIHSMKVIHRDIKPANIIRRDQDKKLVLIDFGAVKTQVNTMAAKNSDQTALTQFSVGTPGFAPAEQLAMRPVYASDIYALGATCLYLLTGKSPRELETDHATGELAWEKYVQINPNFAAVLRKMLEVSVRNRYKSADEVIKALDVAPYEDILKEGLLTQRNTERQGNKIGNLPNSNILSAGNSQLKTQQSSATKNLAEMLKNRKDRQQLTGSQSNNTAINNPRTTLQNKDTTRLQAGGKPVKKAKPSLKEVDVIRGYIKDARRNFEEHNLSNLNLKKAQLSDCVFRQSQLYKTDLQEANLSNCNFYSADLGKALLRKANLSKAYLYKTNLKEADMRGADLRNANLENADLKGANLCGANLCGATVTKEQLKEAQTNWSTILPNGKRQLKLF</sequence>
<feature type="binding site" evidence="9">
    <location>
        <position position="69"/>
    </location>
    <ligand>
        <name>ATP</name>
        <dbReference type="ChEBI" id="CHEBI:30616"/>
    </ligand>
</feature>
<dbReference type="NCBIfam" id="NF045510">
    <property type="entry name" value="4Cys_prefix_kin"/>
    <property type="match status" value="1"/>
</dbReference>
<dbReference type="Proteomes" id="UP000767446">
    <property type="component" value="Unassembled WGS sequence"/>
</dbReference>
<dbReference type="SMART" id="SM00220">
    <property type="entry name" value="S_TKc"/>
    <property type="match status" value="1"/>
</dbReference>
<organism evidence="12 13">
    <name type="scientific">Gomphosphaeria aponina SAG 52.96 = DSM 107014</name>
    <dbReference type="NCBI Taxonomy" id="1521640"/>
    <lineage>
        <taxon>Bacteria</taxon>
        <taxon>Bacillati</taxon>
        <taxon>Cyanobacteriota</taxon>
        <taxon>Cyanophyceae</taxon>
        <taxon>Oscillatoriophycideae</taxon>
        <taxon>Chroococcales</taxon>
        <taxon>Gomphosphaeriaceae</taxon>
        <taxon>Gomphosphaeria</taxon>
    </lineage>
</organism>
<evidence type="ECO:0000256" key="7">
    <source>
        <dbReference type="ARBA" id="ARBA00048679"/>
    </source>
</evidence>